<dbReference type="InterPro" id="IPR034154">
    <property type="entry name" value="TOPRIM_DnaG/twinkle"/>
</dbReference>
<dbReference type="EMBL" id="JBHSZP010000029">
    <property type="protein sequence ID" value="MFC7090890.1"/>
    <property type="molecule type" value="Genomic_DNA"/>
</dbReference>
<gene>
    <name evidence="3" type="ORF">ACFQH5_15155</name>
</gene>
<evidence type="ECO:0000259" key="2">
    <source>
        <dbReference type="Pfam" id="PF02399"/>
    </source>
</evidence>
<sequence>MRECIDFSSLIEPVALELLGEPTSRRGDEWKWGRQGSLSVNMAAGKWYSQEAHVGGGVLDLIARETGITDRAGQYGWLADRGLIDRKNRQAPHLSPSELAAWRQRREAERKAAKASREAEKADTQVQAADRARWLWGRCKPASSDHPYCTLKGIEPTGLNLCQHPGNGALVIPMFSPNGALVNLQFIHLDGAKRFQPGGRVTGCYTLVGTDNGQGRVFCEGYATGYTVHQATGKQAVVAFNAGNLPAVTGHMARDGDVVAADNDNATKSSDRFGKPLSSYGTGHKAAMATGLPFYLPPTPGHDFNDMATAQGIEAVRSVFESAPISSVPVFDAWKLTPAELDGSSSDDLLEHIEGITEPAQAAALAYSIAARLAHRAPAQISLATIRQAIEAAAAPGALHPATLDAIMGRLDKAQAHRKRRALEPVSLPSDIATRHRHERLPAIPELGGDDWQGVIVVKAPMASGKTQRVGRPLAEWAAAQGETLLAICHRVSLVAELANRLKLTHYGDVDAATAYAAIGLATCLPSITKSAHASLIDRAGIVFIDEVAQVLRFIESESTCRTSEADNQGVYERLREIVAAAHCVVVADAGVDRRTIEFLESCRPGEQFRVIEVIPPRDAGIKAHYGYGAAAVHHAVGEALAELAAVGKPWVAVESIDRAKALEHFFKAVMPGKRIMAVHSGNKDNRAQRDFLADADRKSREYDLVIASPVIGSGLSIEHKPKYDDEGNVIEEIPEGEKFTLGVYIGGGHRTTPADAAQQMRRVRYLTRFEIALVANTSTVGNQSPEAAIAAAVTASKIEGKAAPVTTFDELVASIRTDAENARADFAAGLLWQLKVSGWKLERQSSGQRDDAPMGALEVGQRLKESREHVREAKQAALIAAPAITDERAQELGRLKERAELTSITLEAHRIRRALGIIGKPLDDEILAVWDDGRAVARLDRFSAFRGIVSDFDDSTKAVASRRYYEACARAYGWLFDGIDTNAEGWLTPDAASMILDRIMEQRHLLAHLGIAGRKFGVWIADKKNDGQPRPMKLPAYPVREVIAVMERMGLKMQRNRKRAKASGCDTSPHNPLGKNGPCVTPDGTKPAAKKAKGNPIIRVYQPTPESLTEMQHWSDSRNAARKVTAVDTTPRAKAATTLSSASVVPELVHTLPSLSRAVKRSLAGTSMESRRLRPLRLEAVNALPAGSA</sequence>
<proteinExistence type="predicted"/>
<dbReference type="InterPro" id="IPR027417">
    <property type="entry name" value="P-loop_NTPase"/>
</dbReference>
<dbReference type="RefSeq" id="WP_346062954.1">
    <property type="nucleotide sequence ID" value="NZ_BAAADR010000013.1"/>
</dbReference>
<dbReference type="PANTHER" id="PTHR34985:SF1">
    <property type="entry name" value="SLR0554 PROTEIN"/>
    <property type="match status" value="1"/>
</dbReference>
<dbReference type="Proteomes" id="UP001596411">
    <property type="component" value="Unassembled WGS sequence"/>
</dbReference>
<keyword evidence="4" id="KW-1185">Reference proteome</keyword>
<evidence type="ECO:0000313" key="3">
    <source>
        <dbReference type="EMBL" id="MFC7090890.1"/>
    </source>
</evidence>
<comment type="caution">
    <text evidence="3">The sequence shown here is derived from an EMBL/GenBank/DDBJ whole genome shotgun (WGS) entry which is preliminary data.</text>
</comment>
<organism evidence="3 4">
    <name type="scientific">Halomonas salifodinae</name>
    <dbReference type="NCBI Taxonomy" id="438745"/>
    <lineage>
        <taxon>Bacteria</taxon>
        <taxon>Pseudomonadati</taxon>
        <taxon>Pseudomonadota</taxon>
        <taxon>Gammaproteobacteria</taxon>
        <taxon>Oceanospirillales</taxon>
        <taxon>Halomonadaceae</taxon>
        <taxon>Halomonas</taxon>
    </lineage>
</organism>
<dbReference type="NCBIfam" id="NF042913">
    <property type="entry name" value="CyRepA1"/>
    <property type="match status" value="1"/>
</dbReference>
<dbReference type="InterPro" id="IPR003450">
    <property type="entry name" value="Replication_origin-bd"/>
</dbReference>
<evidence type="ECO:0000313" key="4">
    <source>
        <dbReference type="Proteomes" id="UP001596411"/>
    </source>
</evidence>
<evidence type="ECO:0000256" key="1">
    <source>
        <dbReference type="SAM" id="MobiDB-lite"/>
    </source>
</evidence>
<dbReference type="InterPro" id="IPR049996">
    <property type="entry name" value="Slr7037-like"/>
</dbReference>
<accession>A0ABW2EY35</accession>
<dbReference type="PANTHER" id="PTHR34985">
    <property type="entry name" value="SLR0554 PROTEIN"/>
    <property type="match status" value="1"/>
</dbReference>
<dbReference type="CDD" id="cd01029">
    <property type="entry name" value="TOPRIM_primases"/>
    <property type="match status" value="1"/>
</dbReference>
<dbReference type="Pfam" id="PF02399">
    <property type="entry name" value="Herpes_ori_bp"/>
    <property type="match status" value="1"/>
</dbReference>
<dbReference type="SUPFAM" id="SSF52540">
    <property type="entry name" value="P-loop containing nucleoside triphosphate hydrolases"/>
    <property type="match status" value="1"/>
</dbReference>
<feature type="region of interest" description="Disordered" evidence="1">
    <location>
        <begin position="1054"/>
        <end position="1095"/>
    </location>
</feature>
<feature type="domain" description="Replication origin-binding protein" evidence="2">
    <location>
        <begin position="451"/>
        <end position="612"/>
    </location>
</feature>
<feature type="region of interest" description="Disordered" evidence="1">
    <location>
        <begin position="94"/>
        <end position="125"/>
    </location>
</feature>
<name>A0ABW2EY35_9GAMM</name>
<protein>
    <submittedName>
        <fullName evidence="3">Plasmid replication protein, CyRepA1 family</fullName>
    </submittedName>
</protein>
<reference evidence="4" key="1">
    <citation type="journal article" date="2019" name="Int. J. Syst. Evol. Microbiol.">
        <title>The Global Catalogue of Microorganisms (GCM) 10K type strain sequencing project: providing services to taxonomists for standard genome sequencing and annotation.</title>
        <authorList>
            <consortium name="The Broad Institute Genomics Platform"/>
            <consortium name="The Broad Institute Genome Sequencing Center for Infectious Disease"/>
            <person name="Wu L."/>
            <person name="Ma J."/>
        </authorList>
    </citation>
    <scope>NUCLEOTIDE SEQUENCE [LARGE SCALE GENOMIC DNA]</scope>
    <source>
        <strain evidence="4">CGMCC 1.13666</strain>
    </source>
</reference>
<feature type="compositionally biased region" description="Basic and acidic residues" evidence="1">
    <location>
        <begin position="104"/>
        <end position="123"/>
    </location>
</feature>